<dbReference type="PRINTS" id="PR00069">
    <property type="entry name" value="ALDKETRDTASE"/>
</dbReference>
<evidence type="ECO:0000256" key="2">
    <source>
        <dbReference type="ARBA" id="ARBA00022857"/>
    </source>
</evidence>
<organism evidence="13 14">
    <name type="scientific">Metschnikowia bicuspidata</name>
    <dbReference type="NCBI Taxonomy" id="27322"/>
    <lineage>
        <taxon>Eukaryota</taxon>
        <taxon>Fungi</taxon>
        <taxon>Dikarya</taxon>
        <taxon>Ascomycota</taxon>
        <taxon>Saccharomycotina</taxon>
        <taxon>Pichiomycetes</taxon>
        <taxon>Metschnikowiaceae</taxon>
        <taxon>Metschnikowia</taxon>
    </lineage>
</organism>
<dbReference type="OrthoDB" id="416253at2759"/>
<evidence type="ECO:0000313" key="13">
    <source>
        <dbReference type="EMBL" id="RKP30649.1"/>
    </source>
</evidence>
<evidence type="ECO:0000256" key="9">
    <source>
        <dbReference type="PIRSR" id="PIRSR000097-1"/>
    </source>
</evidence>
<comment type="catalytic activity">
    <reaction evidence="5">
        <text>isatin + NADPH + H(+) = 3-hydroxyindolin-2-one + NADP(+)</text>
        <dbReference type="Rhea" id="RHEA:68608"/>
        <dbReference type="ChEBI" id="CHEBI:15378"/>
        <dbReference type="ChEBI" id="CHEBI:27539"/>
        <dbReference type="ChEBI" id="CHEBI:28536"/>
        <dbReference type="ChEBI" id="CHEBI:57783"/>
        <dbReference type="ChEBI" id="CHEBI:58349"/>
    </reaction>
</comment>
<proteinExistence type="inferred from homology"/>
<dbReference type="GO" id="GO:0047011">
    <property type="term" value="F:2-dehydropantolactone reductase (A-specific) activity"/>
    <property type="evidence" value="ECO:0007669"/>
    <property type="project" value="UniProtKB-ARBA"/>
</dbReference>
<feature type="domain" description="NADP-dependent oxidoreductase" evidence="12">
    <location>
        <begin position="39"/>
        <end position="282"/>
    </location>
</feature>
<evidence type="ECO:0000256" key="5">
    <source>
        <dbReference type="ARBA" id="ARBA00051098"/>
    </source>
</evidence>
<dbReference type="EC" id="1.1.1.358" evidence="6"/>
<sequence>MSLQRKAFKLSNGLTIPAVAYGVGTTWFKFGSPEVNKPLVDAVKYALDHGFSHVDGALAYGTDAEIGAVLASVDRSSIHLTNKYWGTLGEHKSPQPNPYESLKVQLKDLKTDYVDLYLLHHPFFSKDVQGYDLKEAWKFMEQLVDEGLAKSIGVSNFAVGDLKSVLESARIKPVINQIEFSAYMQNQTPGIVKFCQENNILVEAYSPLAPLFQAEDNGDLTEYTDKVAKKYSKTAGQVMLRWVLQNGILPVTTSKNETRISQLNDLFDFELSSEEFSKITELGAKHSTHRMYWKEVYGTFDIDTKP</sequence>
<dbReference type="GO" id="GO:0042180">
    <property type="term" value="P:ketone metabolic process"/>
    <property type="evidence" value="ECO:0007669"/>
    <property type="project" value="UniProtKB-ARBA"/>
</dbReference>
<gene>
    <name evidence="13" type="ORF">METBISCDRAFT_23079</name>
</gene>
<dbReference type="InterPro" id="IPR020471">
    <property type="entry name" value="AKR"/>
</dbReference>
<dbReference type="FunFam" id="3.20.20.100:FF:000002">
    <property type="entry name" value="2,5-diketo-D-gluconic acid reductase A"/>
    <property type="match status" value="1"/>
</dbReference>
<evidence type="ECO:0000256" key="7">
    <source>
        <dbReference type="ARBA" id="ARBA00079693"/>
    </source>
</evidence>
<reference evidence="14" key="1">
    <citation type="journal article" date="2018" name="Nat. Microbiol.">
        <title>Leveraging single-cell genomics to expand the fungal tree of life.</title>
        <authorList>
            <person name="Ahrendt S.R."/>
            <person name="Quandt C.A."/>
            <person name="Ciobanu D."/>
            <person name="Clum A."/>
            <person name="Salamov A."/>
            <person name="Andreopoulos B."/>
            <person name="Cheng J.F."/>
            <person name="Woyke T."/>
            <person name="Pelin A."/>
            <person name="Henrissat B."/>
            <person name="Reynolds N.K."/>
            <person name="Benny G.L."/>
            <person name="Smith M.E."/>
            <person name="James T.Y."/>
            <person name="Grigoriev I.V."/>
        </authorList>
    </citation>
    <scope>NUCLEOTIDE SEQUENCE [LARGE SCALE GENOMIC DNA]</scope>
    <source>
        <strain evidence="14">Baker2002</strain>
    </source>
</reference>
<name>A0A4V1J332_9ASCO</name>
<dbReference type="EMBL" id="ML004454">
    <property type="protein sequence ID" value="RKP30649.1"/>
    <property type="molecule type" value="Genomic_DNA"/>
</dbReference>
<dbReference type="CDD" id="cd19120">
    <property type="entry name" value="AKR_AKR3C2-3"/>
    <property type="match status" value="1"/>
</dbReference>
<keyword evidence="3" id="KW-0560">Oxidoreductase</keyword>
<dbReference type="PIRSF" id="PIRSF000097">
    <property type="entry name" value="AKR"/>
    <property type="match status" value="1"/>
</dbReference>
<dbReference type="SUPFAM" id="SSF51430">
    <property type="entry name" value="NAD(P)-linked oxidoreductase"/>
    <property type="match status" value="1"/>
</dbReference>
<dbReference type="GO" id="GO:0016652">
    <property type="term" value="F:oxidoreductase activity, acting on NAD(P)H as acceptor"/>
    <property type="evidence" value="ECO:0007669"/>
    <property type="project" value="InterPro"/>
</dbReference>
<comment type="catalytic activity">
    <reaction evidence="4">
        <text>(R)-pantolactone + NADP(+) = 2-dehydropantolactone + NADPH + H(+)</text>
        <dbReference type="Rhea" id="RHEA:18981"/>
        <dbReference type="ChEBI" id="CHEBI:15378"/>
        <dbReference type="ChEBI" id="CHEBI:16719"/>
        <dbReference type="ChEBI" id="CHEBI:18395"/>
        <dbReference type="ChEBI" id="CHEBI:57783"/>
        <dbReference type="ChEBI" id="CHEBI:58349"/>
        <dbReference type="EC" id="1.1.1.358"/>
    </reaction>
</comment>
<evidence type="ECO:0000256" key="1">
    <source>
        <dbReference type="ARBA" id="ARBA00007905"/>
    </source>
</evidence>
<keyword evidence="14" id="KW-1185">Reference proteome</keyword>
<evidence type="ECO:0000256" key="8">
    <source>
        <dbReference type="ARBA" id="ARBA00081322"/>
    </source>
</evidence>
<evidence type="ECO:0000313" key="14">
    <source>
        <dbReference type="Proteomes" id="UP000268321"/>
    </source>
</evidence>
<evidence type="ECO:0000256" key="10">
    <source>
        <dbReference type="PIRSR" id="PIRSR000097-2"/>
    </source>
</evidence>
<dbReference type="PROSITE" id="PS00062">
    <property type="entry name" value="ALDOKETO_REDUCTASE_2"/>
    <property type="match status" value="1"/>
</dbReference>
<feature type="binding site" evidence="10">
    <location>
        <position position="120"/>
    </location>
    <ligand>
        <name>substrate</name>
    </ligand>
</feature>
<accession>A0A4V1J332</accession>
<dbReference type="PANTHER" id="PTHR43827:SF3">
    <property type="entry name" value="NADP-DEPENDENT OXIDOREDUCTASE DOMAIN-CONTAINING PROTEIN"/>
    <property type="match status" value="1"/>
</dbReference>
<dbReference type="InterPro" id="IPR018170">
    <property type="entry name" value="Aldo/ket_reductase_CS"/>
</dbReference>
<dbReference type="InterPro" id="IPR036812">
    <property type="entry name" value="NAD(P)_OxRdtase_dom_sf"/>
</dbReference>
<feature type="site" description="Lowers pKa of active site Tyr" evidence="11">
    <location>
        <position position="83"/>
    </location>
</feature>
<dbReference type="Proteomes" id="UP000268321">
    <property type="component" value="Unassembled WGS sequence"/>
</dbReference>
<dbReference type="InterPro" id="IPR023210">
    <property type="entry name" value="NADP_OxRdtase_dom"/>
</dbReference>
<feature type="active site" description="Proton donor" evidence="9">
    <location>
        <position position="60"/>
    </location>
</feature>
<evidence type="ECO:0000256" key="3">
    <source>
        <dbReference type="ARBA" id="ARBA00023002"/>
    </source>
</evidence>
<evidence type="ECO:0000259" key="12">
    <source>
        <dbReference type="Pfam" id="PF00248"/>
    </source>
</evidence>
<evidence type="ECO:0000256" key="4">
    <source>
        <dbReference type="ARBA" id="ARBA00050878"/>
    </source>
</evidence>
<evidence type="ECO:0000256" key="11">
    <source>
        <dbReference type="PIRSR" id="PIRSR000097-3"/>
    </source>
</evidence>
<protein>
    <recommendedName>
        <fullName evidence="7">2-dehydropantolactone reductase</fullName>
        <ecNumber evidence="6">1.1.1.358</ecNumber>
    </recommendedName>
    <alternativeName>
        <fullName evidence="7">2-dehydropantolactone reductase</fullName>
    </alternativeName>
    <alternativeName>
        <fullName evidence="8">Ketopantoyl-lactone reductase</fullName>
    </alternativeName>
</protein>
<dbReference type="InterPro" id="IPR044494">
    <property type="entry name" value="AKR3C2/3"/>
</dbReference>
<dbReference type="AlphaFoldDB" id="A0A4V1J332"/>
<keyword evidence="2" id="KW-0521">NADP</keyword>
<dbReference type="Pfam" id="PF00248">
    <property type="entry name" value="Aldo_ket_red"/>
    <property type="match status" value="1"/>
</dbReference>
<comment type="similarity">
    <text evidence="1">Belongs to the aldo/keto reductase family.</text>
</comment>
<dbReference type="PANTHER" id="PTHR43827">
    <property type="entry name" value="2,5-DIKETO-D-GLUCONIC ACID REDUCTASE"/>
    <property type="match status" value="1"/>
</dbReference>
<evidence type="ECO:0000256" key="6">
    <source>
        <dbReference type="ARBA" id="ARBA00066965"/>
    </source>
</evidence>
<dbReference type="Gene3D" id="3.20.20.100">
    <property type="entry name" value="NADP-dependent oxidoreductase domain"/>
    <property type="match status" value="1"/>
</dbReference>